<comment type="caution">
    <text evidence="2">The sequence shown here is derived from an EMBL/GenBank/DDBJ whole genome shotgun (WGS) entry which is preliminary data.</text>
</comment>
<evidence type="ECO:0000256" key="1">
    <source>
        <dbReference type="SAM" id="SignalP"/>
    </source>
</evidence>
<keyword evidence="3" id="KW-1185">Reference proteome</keyword>
<reference evidence="2" key="1">
    <citation type="journal article" date="2021" name="Nat. Commun.">
        <title>Genetic determinants of endophytism in the Arabidopsis root mycobiome.</title>
        <authorList>
            <person name="Mesny F."/>
            <person name="Miyauchi S."/>
            <person name="Thiergart T."/>
            <person name="Pickel B."/>
            <person name="Atanasova L."/>
            <person name="Karlsson M."/>
            <person name="Huettel B."/>
            <person name="Barry K.W."/>
            <person name="Haridas S."/>
            <person name="Chen C."/>
            <person name="Bauer D."/>
            <person name="Andreopoulos W."/>
            <person name="Pangilinan J."/>
            <person name="LaButti K."/>
            <person name="Riley R."/>
            <person name="Lipzen A."/>
            <person name="Clum A."/>
            <person name="Drula E."/>
            <person name="Henrissat B."/>
            <person name="Kohler A."/>
            <person name="Grigoriev I.V."/>
            <person name="Martin F.M."/>
            <person name="Hacquard S."/>
        </authorList>
    </citation>
    <scope>NUCLEOTIDE SEQUENCE</scope>
    <source>
        <strain evidence="2">MPI-CAGE-CH-0243</strain>
    </source>
</reference>
<feature type="signal peptide" evidence="1">
    <location>
        <begin position="1"/>
        <end position="36"/>
    </location>
</feature>
<keyword evidence="1" id="KW-0732">Signal</keyword>
<evidence type="ECO:0000313" key="2">
    <source>
        <dbReference type="EMBL" id="KAH7122348.1"/>
    </source>
</evidence>
<proteinExistence type="predicted"/>
<dbReference type="Proteomes" id="UP000700596">
    <property type="component" value="Unassembled WGS sequence"/>
</dbReference>
<dbReference type="EMBL" id="JAGMWT010000009">
    <property type="protein sequence ID" value="KAH7122348.1"/>
    <property type="molecule type" value="Genomic_DNA"/>
</dbReference>
<name>A0A9P9DNF1_9PLEO</name>
<feature type="chain" id="PRO_5040343598" evidence="1">
    <location>
        <begin position="37"/>
        <end position="80"/>
    </location>
</feature>
<protein>
    <submittedName>
        <fullName evidence="2">Uncharacterized protein</fullName>
    </submittedName>
</protein>
<organism evidence="2 3">
    <name type="scientific">Dendryphion nanum</name>
    <dbReference type="NCBI Taxonomy" id="256645"/>
    <lineage>
        <taxon>Eukaryota</taxon>
        <taxon>Fungi</taxon>
        <taxon>Dikarya</taxon>
        <taxon>Ascomycota</taxon>
        <taxon>Pezizomycotina</taxon>
        <taxon>Dothideomycetes</taxon>
        <taxon>Pleosporomycetidae</taxon>
        <taxon>Pleosporales</taxon>
        <taxon>Torulaceae</taxon>
        <taxon>Dendryphion</taxon>
    </lineage>
</organism>
<dbReference type="AlphaFoldDB" id="A0A9P9DNF1"/>
<sequence length="80" mass="9159">MNSNLNSIQTLFVHTHNLSTLVLLSLLCQHAQYVLSMNLLAAVRSRWNATNQGQEQYNHQAGKYDTPFVMLTGDHDQIRF</sequence>
<gene>
    <name evidence="2" type="ORF">B0J11DRAFT_531226</name>
</gene>
<evidence type="ECO:0000313" key="3">
    <source>
        <dbReference type="Proteomes" id="UP000700596"/>
    </source>
</evidence>
<accession>A0A9P9DNF1</accession>